<sequence>MVTKSKFEYFWLILPMAFAAWSISRVWTVLPSIMGDEYVYTSASKHLPFAEQYFSNYIFSWVMSATNLCGTDFYVCTKSINSVSFALAILFTFLIASRYLTFGWSVFVASVTALSPIAIPVSYFMPEIMYFAAMTGVVLVALWAADKGKWQLWSLVGISLGLAALVKPHAIFMLPAFTIFALVVSYKLNAGNWLAGLKAAGAAILGFFVAKFGLGFLFAGTEGLKLFGGYGSPVDALTSVVENQAPTVSQEAGTQATGLELLLSVTFSHLAMHLAVVLLIAGLPLLLSLRVLLSVVKKAEPVGPVSSLFILVGLITFSIISVVAVFEAYVTVGGDNHSDRLILRYYEFLIPQFIVMGLLLPRFTDSKLIWRALQGSLIIGASLFFSIFYPTNFDQQYADSSTLPGLAASGGLFIAIAVAVSAAVLYWIFTPEEGNVIMGRFIIPLFLVVALALSQNNLISINGTQAYFDQAGWTSRDVLEGVPGDRIIVIGQTRTEVFTVKFWIDEPNIKELLVLEGSVIPAGNVTESDYVVTLGNIEVDFAHEVVTEGEGFKVIKIVR</sequence>
<name>A0A6J6J0E1_9ZZZZ</name>
<evidence type="ECO:0000313" key="3">
    <source>
        <dbReference type="EMBL" id="CAB4630198.1"/>
    </source>
</evidence>
<keyword evidence="1" id="KW-0812">Transmembrane</keyword>
<feature type="transmembrane region" description="Helical" evidence="1">
    <location>
        <begin position="305"/>
        <end position="330"/>
    </location>
</feature>
<keyword evidence="1" id="KW-1133">Transmembrane helix</keyword>
<feature type="transmembrane region" description="Helical" evidence="1">
    <location>
        <begin position="368"/>
        <end position="389"/>
    </location>
</feature>
<feature type="transmembrane region" description="Helical" evidence="1">
    <location>
        <begin position="80"/>
        <end position="96"/>
    </location>
</feature>
<reference evidence="3" key="1">
    <citation type="submission" date="2020-05" db="EMBL/GenBank/DDBJ databases">
        <authorList>
            <person name="Chiriac C."/>
            <person name="Salcher M."/>
            <person name="Ghai R."/>
            <person name="Kavagutti S V."/>
        </authorList>
    </citation>
    <scope>NUCLEOTIDE SEQUENCE</scope>
</reference>
<dbReference type="InterPro" id="IPR038731">
    <property type="entry name" value="RgtA/B/C-like"/>
</dbReference>
<accession>A0A6J6J0E1</accession>
<feature type="transmembrane region" description="Helical" evidence="1">
    <location>
        <begin position="102"/>
        <end position="121"/>
    </location>
</feature>
<evidence type="ECO:0000256" key="1">
    <source>
        <dbReference type="SAM" id="Phobius"/>
    </source>
</evidence>
<dbReference type="Pfam" id="PF13231">
    <property type="entry name" value="PMT_2"/>
    <property type="match status" value="1"/>
</dbReference>
<evidence type="ECO:0000259" key="2">
    <source>
        <dbReference type="Pfam" id="PF13231"/>
    </source>
</evidence>
<gene>
    <name evidence="3" type="ORF">UFOPK2131_00227</name>
</gene>
<feature type="domain" description="Glycosyltransferase RgtA/B/C/D-like" evidence="2">
    <location>
        <begin position="83"/>
        <end position="185"/>
    </location>
</feature>
<feature type="transmembrane region" description="Helical" evidence="1">
    <location>
        <begin position="270"/>
        <end position="293"/>
    </location>
</feature>
<feature type="transmembrane region" description="Helical" evidence="1">
    <location>
        <begin position="342"/>
        <end position="361"/>
    </location>
</feature>
<dbReference type="AlphaFoldDB" id="A0A6J6J0E1"/>
<feature type="transmembrane region" description="Helical" evidence="1">
    <location>
        <begin position="441"/>
        <end position="459"/>
    </location>
</feature>
<protein>
    <submittedName>
        <fullName evidence="3">Unannotated protein</fullName>
    </submittedName>
</protein>
<keyword evidence="1" id="KW-0472">Membrane</keyword>
<feature type="transmembrane region" description="Helical" evidence="1">
    <location>
        <begin position="12"/>
        <end position="34"/>
    </location>
</feature>
<dbReference type="EMBL" id="CAEZVT010000008">
    <property type="protein sequence ID" value="CAB4630198.1"/>
    <property type="molecule type" value="Genomic_DNA"/>
</dbReference>
<feature type="transmembrane region" description="Helical" evidence="1">
    <location>
        <begin position="151"/>
        <end position="184"/>
    </location>
</feature>
<feature type="transmembrane region" description="Helical" evidence="1">
    <location>
        <begin position="128"/>
        <end position="145"/>
    </location>
</feature>
<proteinExistence type="predicted"/>
<feature type="transmembrane region" description="Helical" evidence="1">
    <location>
        <begin position="196"/>
        <end position="219"/>
    </location>
</feature>
<organism evidence="3">
    <name type="scientific">freshwater metagenome</name>
    <dbReference type="NCBI Taxonomy" id="449393"/>
    <lineage>
        <taxon>unclassified sequences</taxon>
        <taxon>metagenomes</taxon>
        <taxon>ecological metagenomes</taxon>
    </lineage>
</organism>
<feature type="transmembrane region" description="Helical" evidence="1">
    <location>
        <begin position="409"/>
        <end position="429"/>
    </location>
</feature>